<dbReference type="Pfam" id="PF01182">
    <property type="entry name" value="Glucosamine_iso"/>
    <property type="match status" value="1"/>
</dbReference>
<dbReference type="PANTHER" id="PTHR11280">
    <property type="entry name" value="GLUCOSAMINE-6-PHOSPHATE ISOMERASE"/>
    <property type="match status" value="1"/>
</dbReference>
<organism evidence="3 4">
    <name type="scientific">Nonomuraea rosea</name>
    <dbReference type="NCBI Taxonomy" id="638574"/>
    <lineage>
        <taxon>Bacteria</taxon>
        <taxon>Bacillati</taxon>
        <taxon>Actinomycetota</taxon>
        <taxon>Actinomycetes</taxon>
        <taxon>Streptosporangiales</taxon>
        <taxon>Streptosporangiaceae</taxon>
        <taxon>Nonomuraea</taxon>
    </lineage>
</organism>
<evidence type="ECO:0000256" key="1">
    <source>
        <dbReference type="ARBA" id="ARBA00023277"/>
    </source>
</evidence>
<dbReference type="SUPFAM" id="SSF100950">
    <property type="entry name" value="NagB/RpiA/CoA transferase-like"/>
    <property type="match status" value="1"/>
</dbReference>
<dbReference type="Gene3D" id="3.40.50.1360">
    <property type="match status" value="1"/>
</dbReference>
<dbReference type="EMBL" id="BAABDQ010000005">
    <property type="protein sequence ID" value="GAA3548780.1"/>
    <property type="molecule type" value="Genomic_DNA"/>
</dbReference>
<dbReference type="Proteomes" id="UP001500630">
    <property type="component" value="Unassembled WGS sequence"/>
</dbReference>
<dbReference type="InterPro" id="IPR006148">
    <property type="entry name" value="Glc/Gal-6P_isomerase"/>
</dbReference>
<comment type="caution">
    <text evidence="3">The sequence shown here is derived from an EMBL/GenBank/DDBJ whole genome shotgun (WGS) entry which is preliminary data.</text>
</comment>
<evidence type="ECO:0000313" key="3">
    <source>
        <dbReference type="EMBL" id="GAA3548780.1"/>
    </source>
</evidence>
<reference evidence="4" key="1">
    <citation type="journal article" date="2019" name="Int. J. Syst. Evol. Microbiol.">
        <title>The Global Catalogue of Microorganisms (GCM) 10K type strain sequencing project: providing services to taxonomists for standard genome sequencing and annotation.</title>
        <authorList>
            <consortium name="The Broad Institute Genomics Platform"/>
            <consortium name="The Broad Institute Genome Sequencing Center for Infectious Disease"/>
            <person name="Wu L."/>
            <person name="Ma J."/>
        </authorList>
    </citation>
    <scope>NUCLEOTIDE SEQUENCE [LARGE SCALE GENOMIC DNA]</scope>
    <source>
        <strain evidence="4">JCM 17326</strain>
    </source>
</reference>
<proteinExistence type="predicted"/>
<sequence length="257" mass="26684">MTGTNTEPVIKRKAGHLDVRIYSDRAQSGAAAARAAAAVLRTALAARGEARVVFAAAPSQRETLAGLRAAEGIDWSRVAVFHMDEYIGLPAGAPQRFGRFLADELWDAVRPGAVHVIDPGDDPEAASARYAELLGGGPIDLVCLGIGDNGHLAFNDPPVADFADPLTVKVVELDDACRRQQVGDGCFATLADVPARAITLTVPALLAGRTLVATVPGASKRAALAAALGGPVSESCPASVLRTHPDCTLFADLEAYQ</sequence>
<keyword evidence="1" id="KW-0119">Carbohydrate metabolism</keyword>
<accession>A0ABP6WDS9</accession>
<feature type="domain" description="Glucosamine/galactosamine-6-phosphate isomerase" evidence="2">
    <location>
        <begin position="24"/>
        <end position="243"/>
    </location>
</feature>
<gene>
    <name evidence="3" type="ORF">GCM10022419_031380</name>
</gene>
<dbReference type="InterPro" id="IPR037171">
    <property type="entry name" value="NagB/RpiA_transferase-like"/>
</dbReference>
<dbReference type="InterPro" id="IPR004547">
    <property type="entry name" value="Glucosamine6P_isomerase"/>
</dbReference>
<dbReference type="RefSeq" id="WP_345562315.1">
    <property type="nucleotide sequence ID" value="NZ_BAABDQ010000005.1"/>
</dbReference>
<protein>
    <submittedName>
        <fullName evidence="3">Glucosamine-6-phosphate deaminase</fullName>
    </submittedName>
</protein>
<keyword evidence="4" id="KW-1185">Reference proteome</keyword>
<name>A0ABP6WDS9_9ACTN</name>
<evidence type="ECO:0000259" key="2">
    <source>
        <dbReference type="Pfam" id="PF01182"/>
    </source>
</evidence>
<evidence type="ECO:0000313" key="4">
    <source>
        <dbReference type="Proteomes" id="UP001500630"/>
    </source>
</evidence>
<dbReference type="PANTHER" id="PTHR11280:SF6">
    <property type="entry name" value="GLUCOSAMINE-6-PHOSPHATE ISOMERASE NAGB"/>
    <property type="match status" value="1"/>
</dbReference>